<name>A0A026VY22_OOCBI</name>
<sequence>MTILCLCGKLPIQLLKSMTSCRLPHFVKSPAWMKTSPAGMSNFMKGVRECVSLIHTTRNWKLKGHLWKLFDLQRAEVHAFVWTQRKRSRNRY</sequence>
<proteinExistence type="predicted"/>
<reference evidence="1 2" key="1">
    <citation type="journal article" date="2014" name="Curr. Biol.">
        <title>The genome of the clonal raider ant Cerapachys biroi.</title>
        <authorList>
            <person name="Oxley P.R."/>
            <person name="Ji L."/>
            <person name="Fetter-Pruneda I."/>
            <person name="McKenzie S.K."/>
            <person name="Li C."/>
            <person name="Hu H."/>
            <person name="Zhang G."/>
            <person name="Kronauer D.J."/>
        </authorList>
    </citation>
    <scope>NUCLEOTIDE SEQUENCE [LARGE SCALE GENOMIC DNA]</scope>
</reference>
<protein>
    <submittedName>
        <fullName evidence="1">Uncharacterized protein</fullName>
    </submittedName>
</protein>
<evidence type="ECO:0000313" key="2">
    <source>
        <dbReference type="Proteomes" id="UP000053097"/>
    </source>
</evidence>
<accession>A0A026VY22</accession>
<dbReference type="Proteomes" id="UP000053097">
    <property type="component" value="Unassembled WGS sequence"/>
</dbReference>
<evidence type="ECO:0000313" key="1">
    <source>
        <dbReference type="EMBL" id="EZA48693.1"/>
    </source>
</evidence>
<organism evidence="1 2">
    <name type="scientific">Ooceraea biroi</name>
    <name type="common">Clonal raider ant</name>
    <name type="synonym">Cerapachys biroi</name>
    <dbReference type="NCBI Taxonomy" id="2015173"/>
    <lineage>
        <taxon>Eukaryota</taxon>
        <taxon>Metazoa</taxon>
        <taxon>Ecdysozoa</taxon>
        <taxon>Arthropoda</taxon>
        <taxon>Hexapoda</taxon>
        <taxon>Insecta</taxon>
        <taxon>Pterygota</taxon>
        <taxon>Neoptera</taxon>
        <taxon>Endopterygota</taxon>
        <taxon>Hymenoptera</taxon>
        <taxon>Apocrita</taxon>
        <taxon>Aculeata</taxon>
        <taxon>Formicoidea</taxon>
        <taxon>Formicidae</taxon>
        <taxon>Dorylinae</taxon>
        <taxon>Ooceraea</taxon>
    </lineage>
</organism>
<gene>
    <name evidence="1" type="ORF">X777_13207</name>
</gene>
<dbReference type="AlphaFoldDB" id="A0A026VY22"/>
<dbReference type="EMBL" id="KK107577">
    <property type="protein sequence ID" value="EZA48693.1"/>
    <property type="molecule type" value="Genomic_DNA"/>
</dbReference>
<keyword evidence="2" id="KW-1185">Reference proteome</keyword>